<evidence type="ECO:0000313" key="1">
    <source>
        <dbReference type="EMBL" id="CAG6668567.1"/>
    </source>
</evidence>
<protein>
    <submittedName>
        <fullName evidence="1">Uncharacterized protein</fullName>
    </submittedName>
</protein>
<reference evidence="1" key="1">
    <citation type="submission" date="2021-05" db="EMBL/GenBank/DDBJ databases">
        <authorList>
            <person name="Alioto T."/>
            <person name="Alioto T."/>
            <person name="Gomez Garrido J."/>
        </authorList>
    </citation>
    <scope>NUCLEOTIDE SEQUENCE</scope>
</reference>
<dbReference type="AlphaFoldDB" id="A0A8D8WQ91"/>
<accession>A0A8D8WQ91</accession>
<organism evidence="1">
    <name type="scientific">Cacopsylla melanoneura</name>
    <dbReference type="NCBI Taxonomy" id="428564"/>
    <lineage>
        <taxon>Eukaryota</taxon>
        <taxon>Metazoa</taxon>
        <taxon>Ecdysozoa</taxon>
        <taxon>Arthropoda</taxon>
        <taxon>Hexapoda</taxon>
        <taxon>Insecta</taxon>
        <taxon>Pterygota</taxon>
        <taxon>Neoptera</taxon>
        <taxon>Paraneoptera</taxon>
        <taxon>Hemiptera</taxon>
        <taxon>Sternorrhyncha</taxon>
        <taxon>Psylloidea</taxon>
        <taxon>Psyllidae</taxon>
        <taxon>Psyllinae</taxon>
        <taxon>Cacopsylla</taxon>
    </lineage>
</organism>
<dbReference type="EMBL" id="HBUF01219070">
    <property type="protein sequence ID" value="CAG6668567.1"/>
    <property type="molecule type" value="Transcribed_RNA"/>
</dbReference>
<name>A0A8D8WQ91_9HEMI</name>
<proteinExistence type="predicted"/>
<sequence length="141" mass="15146">MRESRTNSVALLELSTELLETVLKLDLLDTDRELLGIGDWTELDSRNTVLDSVMSLTESRSFFADAATPIDTATAASDDTSRRERSETVCDVPGGVRRETVGDVTGGVKGGNGVKADRKMSDSLAVITGRLKIADFPNLGL</sequence>